<accession>A0A9Q1C628</accession>
<feature type="compositionally biased region" description="Gly residues" evidence="1">
    <location>
        <begin position="33"/>
        <end position="42"/>
    </location>
</feature>
<evidence type="ECO:0000313" key="3">
    <source>
        <dbReference type="Proteomes" id="UP001152320"/>
    </source>
</evidence>
<feature type="region of interest" description="Disordered" evidence="1">
    <location>
        <begin position="15"/>
        <end position="42"/>
    </location>
</feature>
<comment type="caution">
    <text evidence="2">The sequence shown here is derived from an EMBL/GenBank/DDBJ whole genome shotgun (WGS) entry which is preliminary data.</text>
</comment>
<dbReference type="EMBL" id="JAIZAY010000007">
    <property type="protein sequence ID" value="KAJ8038829.1"/>
    <property type="molecule type" value="Genomic_DNA"/>
</dbReference>
<protein>
    <submittedName>
        <fullName evidence="2">LINE-1 retrotransposable element ORF2 protein</fullName>
    </submittedName>
</protein>
<dbReference type="AlphaFoldDB" id="A0A9Q1C628"/>
<feature type="compositionally biased region" description="Low complexity" evidence="1">
    <location>
        <begin position="21"/>
        <end position="32"/>
    </location>
</feature>
<reference evidence="2" key="1">
    <citation type="submission" date="2021-10" db="EMBL/GenBank/DDBJ databases">
        <title>Tropical sea cucumber genome reveals ecological adaptation and Cuvierian tubules defense mechanism.</title>
        <authorList>
            <person name="Chen T."/>
        </authorList>
    </citation>
    <scope>NUCLEOTIDE SEQUENCE</scope>
    <source>
        <strain evidence="2">Nanhai2018</strain>
        <tissue evidence="2">Muscle</tissue>
    </source>
</reference>
<dbReference type="OrthoDB" id="416119at2759"/>
<evidence type="ECO:0000313" key="2">
    <source>
        <dbReference type="EMBL" id="KAJ8038829.1"/>
    </source>
</evidence>
<evidence type="ECO:0000256" key="1">
    <source>
        <dbReference type="SAM" id="MobiDB-lite"/>
    </source>
</evidence>
<sequence>MEGCDKCTEGAPRARSASLHAWGPGARARAPGGVQGKSPGGGPGGSAVLLDLRVLKEDRGPGFWKINNSLLTDPVYNTLIHDTVLRGTEDYRDYNPSLRWELIKLYIRNASISYSKKKARDRRRNELSLLKEISAYEHEFFLSNSPVILDKLKKARISLNELYEYKIEGIIVRSRARWVEQGEKSTAYFLNLEKRNKKYNVIQKLKAADGEEVAEGPQILKELGNFYEVLYTSEKCSPNLILRELQCDSKLTNDDAISCEGILTEEEYKSALNSLNNGKSPGSDGLSADFYIYSNERAFSK</sequence>
<dbReference type="Proteomes" id="UP001152320">
    <property type="component" value="Chromosome 7"/>
</dbReference>
<proteinExistence type="predicted"/>
<organism evidence="2 3">
    <name type="scientific">Holothuria leucospilota</name>
    <name type="common">Black long sea cucumber</name>
    <name type="synonym">Mertensiothuria leucospilota</name>
    <dbReference type="NCBI Taxonomy" id="206669"/>
    <lineage>
        <taxon>Eukaryota</taxon>
        <taxon>Metazoa</taxon>
        <taxon>Echinodermata</taxon>
        <taxon>Eleutherozoa</taxon>
        <taxon>Echinozoa</taxon>
        <taxon>Holothuroidea</taxon>
        <taxon>Aspidochirotacea</taxon>
        <taxon>Aspidochirotida</taxon>
        <taxon>Holothuriidae</taxon>
        <taxon>Holothuria</taxon>
    </lineage>
</organism>
<keyword evidence="3" id="KW-1185">Reference proteome</keyword>
<gene>
    <name evidence="2" type="ORF">HOLleu_16369</name>
</gene>
<name>A0A9Q1C628_HOLLE</name>